<comment type="caution">
    <text evidence="3">The sequence shown here is derived from an EMBL/GenBank/DDBJ whole genome shotgun (WGS) entry which is preliminary data.</text>
</comment>
<feature type="signal peptide" evidence="1">
    <location>
        <begin position="1"/>
        <end position="35"/>
    </location>
</feature>
<reference evidence="3 4" key="1">
    <citation type="submission" date="2024-09" db="EMBL/GenBank/DDBJ databases">
        <title>Novel species of the genus Pelomonas and Roseateles isolated from streams.</title>
        <authorList>
            <person name="Lu H."/>
        </authorList>
    </citation>
    <scope>NUCLEOTIDE SEQUENCE [LARGE SCALE GENOMIC DNA]</scope>
    <source>
        <strain evidence="3 4">DC23W</strain>
    </source>
</reference>
<name>A0ABW7ENI1_9BURK</name>
<dbReference type="CDD" id="cd00531">
    <property type="entry name" value="NTF2_like"/>
    <property type="match status" value="1"/>
</dbReference>
<gene>
    <name evidence="3" type="ORF">ACG02S_13865</name>
</gene>
<dbReference type="InterPro" id="IPR032710">
    <property type="entry name" value="NTF2-like_dom_sf"/>
</dbReference>
<dbReference type="InterPro" id="IPR037401">
    <property type="entry name" value="SnoaL-like"/>
</dbReference>
<keyword evidence="1" id="KW-0732">Signal</keyword>
<feature type="chain" id="PRO_5047424193" evidence="1">
    <location>
        <begin position="36"/>
        <end position="178"/>
    </location>
</feature>
<dbReference type="SUPFAM" id="SSF54427">
    <property type="entry name" value="NTF2-like"/>
    <property type="match status" value="1"/>
</dbReference>
<accession>A0ABW7ENI1</accession>
<evidence type="ECO:0000313" key="4">
    <source>
        <dbReference type="Proteomes" id="UP001606300"/>
    </source>
</evidence>
<evidence type="ECO:0000313" key="3">
    <source>
        <dbReference type="EMBL" id="MFG6414981.1"/>
    </source>
</evidence>
<sequence length="178" mass="19452">MNTDQHTHIAKRTGRRRLLAAATLAVTAFAAPAQAQDAGQGGKGLTASQVLKRAMDLFLAKDMKGWSELCDENVVVELPFSPDPAGRKIVGRAAIYAYLKDYPKAIDIKSLPTLKIHATEDPHVAIAEWSVSGRVISNGNPYELSYATVVTVRNGLIFNYREYFNPQAFLAAMAGDRF</sequence>
<dbReference type="Pfam" id="PF12680">
    <property type="entry name" value="SnoaL_2"/>
    <property type="match status" value="1"/>
</dbReference>
<proteinExistence type="predicted"/>
<organism evidence="3 4">
    <name type="scientific">Pelomonas dachongensis</name>
    <dbReference type="NCBI Taxonomy" id="3299029"/>
    <lineage>
        <taxon>Bacteria</taxon>
        <taxon>Pseudomonadati</taxon>
        <taxon>Pseudomonadota</taxon>
        <taxon>Betaproteobacteria</taxon>
        <taxon>Burkholderiales</taxon>
        <taxon>Sphaerotilaceae</taxon>
        <taxon>Roseateles</taxon>
    </lineage>
</organism>
<evidence type="ECO:0000256" key="1">
    <source>
        <dbReference type="SAM" id="SignalP"/>
    </source>
</evidence>
<dbReference type="EMBL" id="JBIGHY010000004">
    <property type="protein sequence ID" value="MFG6414981.1"/>
    <property type="molecule type" value="Genomic_DNA"/>
</dbReference>
<dbReference type="PROSITE" id="PS51318">
    <property type="entry name" value="TAT"/>
    <property type="match status" value="1"/>
</dbReference>
<dbReference type="Proteomes" id="UP001606300">
    <property type="component" value="Unassembled WGS sequence"/>
</dbReference>
<dbReference type="RefSeq" id="WP_394471043.1">
    <property type="nucleotide sequence ID" value="NZ_JBIGHY010000004.1"/>
</dbReference>
<protein>
    <submittedName>
        <fullName evidence="3">Nuclear transport factor 2 family protein</fullName>
    </submittedName>
</protein>
<dbReference type="InterPro" id="IPR006311">
    <property type="entry name" value="TAT_signal"/>
</dbReference>
<feature type="domain" description="SnoaL-like" evidence="2">
    <location>
        <begin position="52"/>
        <end position="158"/>
    </location>
</feature>
<keyword evidence="4" id="KW-1185">Reference proteome</keyword>
<dbReference type="Gene3D" id="3.10.450.50">
    <property type="match status" value="1"/>
</dbReference>
<evidence type="ECO:0000259" key="2">
    <source>
        <dbReference type="Pfam" id="PF12680"/>
    </source>
</evidence>